<gene>
    <name evidence="16" type="primary">hom</name>
    <name evidence="16" type="ORF">NITMOv2_4468</name>
</gene>
<dbReference type="NCBIfam" id="NF004976">
    <property type="entry name" value="PRK06349.1"/>
    <property type="match status" value="1"/>
</dbReference>
<dbReference type="SUPFAM" id="SSF55347">
    <property type="entry name" value="Glyceraldehyde-3-phosphate dehydrogenase-like, C-terminal domain"/>
    <property type="match status" value="1"/>
</dbReference>
<dbReference type="Gene3D" id="3.30.360.10">
    <property type="entry name" value="Dihydrodipicolinate Reductase, domain 2"/>
    <property type="match status" value="1"/>
</dbReference>
<dbReference type="STRING" id="42253.NITMOv2_4468"/>
<dbReference type="Pfam" id="PF00742">
    <property type="entry name" value="Homoserine_dh"/>
    <property type="match status" value="1"/>
</dbReference>
<evidence type="ECO:0000259" key="15">
    <source>
        <dbReference type="PROSITE" id="PS51671"/>
    </source>
</evidence>
<evidence type="ECO:0000256" key="7">
    <source>
        <dbReference type="ARBA" id="ARBA00022697"/>
    </source>
</evidence>
<dbReference type="Gene3D" id="3.40.50.720">
    <property type="entry name" value="NAD(P)-binding Rossmann-like Domain"/>
    <property type="match status" value="1"/>
</dbReference>
<evidence type="ECO:0000313" key="17">
    <source>
        <dbReference type="Proteomes" id="UP000069205"/>
    </source>
</evidence>
<name>A0A0K2GJN8_NITMO</name>
<dbReference type="FunFam" id="3.30.360.10:FF:000005">
    <property type="entry name" value="Homoserine dehydrogenase"/>
    <property type="match status" value="1"/>
</dbReference>
<evidence type="ECO:0000256" key="13">
    <source>
        <dbReference type="RuleBase" id="RU000579"/>
    </source>
</evidence>
<keyword evidence="8 12" id="KW-0521">NADP</keyword>
<keyword evidence="9 13" id="KW-0560">Oxidoreductase</keyword>
<evidence type="ECO:0000313" key="16">
    <source>
        <dbReference type="EMBL" id="ALA60842.1"/>
    </source>
</evidence>
<keyword evidence="17" id="KW-1185">Reference proteome</keyword>
<dbReference type="UniPathway" id="UPA00051">
    <property type="reaction ID" value="UER00465"/>
</dbReference>
<dbReference type="GO" id="GO:0004412">
    <property type="term" value="F:homoserine dehydrogenase activity"/>
    <property type="evidence" value="ECO:0007669"/>
    <property type="project" value="UniProtKB-EC"/>
</dbReference>
<dbReference type="RefSeq" id="WP_053381632.1">
    <property type="nucleotide sequence ID" value="NZ_CP011801.1"/>
</dbReference>
<accession>A0A0K2GJN8</accession>
<feature type="binding site" evidence="12">
    <location>
        <position position="191"/>
    </location>
    <ligand>
        <name>L-homoserine</name>
        <dbReference type="ChEBI" id="CHEBI:57476"/>
    </ligand>
</feature>
<dbReference type="Proteomes" id="UP000069205">
    <property type="component" value="Chromosome"/>
</dbReference>
<dbReference type="UniPathway" id="UPA00050">
    <property type="reaction ID" value="UER00063"/>
</dbReference>
<dbReference type="InterPro" id="IPR005106">
    <property type="entry name" value="Asp/hSer_DH_NAD-bd"/>
</dbReference>
<dbReference type="AlphaFoldDB" id="A0A0K2GJN8"/>
<evidence type="ECO:0000256" key="2">
    <source>
        <dbReference type="ARBA" id="ARBA00005062"/>
    </source>
</evidence>
<comment type="pathway">
    <text evidence="2 13">Amino-acid biosynthesis; L-methionine biosynthesis via de novo pathway; L-homoserine from L-aspartate: step 3/3.</text>
</comment>
<evidence type="ECO:0000256" key="6">
    <source>
        <dbReference type="ARBA" id="ARBA00022605"/>
    </source>
</evidence>
<dbReference type="InterPro" id="IPR002912">
    <property type="entry name" value="ACT_dom"/>
</dbReference>
<evidence type="ECO:0000256" key="12">
    <source>
        <dbReference type="PIRSR" id="PIRSR000098-2"/>
    </source>
</evidence>
<dbReference type="GO" id="GO:0009086">
    <property type="term" value="P:methionine biosynthetic process"/>
    <property type="evidence" value="ECO:0007669"/>
    <property type="project" value="UniProtKB-KW"/>
</dbReference>
<dbReference type="InterPro" id="IPR016204">
    <property type="entry name" value="HDH"/>
</dbReference>
<comment type="pathway">
    <text evidence="1 13">Amino-acid biosynthesis; L-threonine biosynthesis; L-threonine from L-aspartate: step 3/5.</text>
</comment>
<dbReference type="PATRIC" id="fig|42253.5.peg.4406"/>
<proteinExistence type="inferred from homology"/>
<keyword evidence="10 13" id="KW-0486">Methionine biosynthesis</keyword>
<dbReference type="PIRSF" id="PIRSF000098">
    <property type="entry name" value="Homoser_dehydrog"/>
    <property type="match status" value="1"/>
</dbReference>
<evidence type="ECO:0000256" key="3">
    <source>
        <dbReference type="ARBA" id="ARBA00006753"/>
    </source>
</evidence>
<dbReference type="InterPro" id="IPR036291">
    <property type="entry name" value="NAD(P)-bd_dom_sf"/>
</dbReference>
<sequence>MKARIGVGIIGFGTVGTGVAKILLENAALIRRRVGVPVDLVRIADLDVTRDRGITLPAGLLTTDAKHVIHDPSVDVVVELIGGYEAAKRVILDAIAAGKHVVTANKALLALHGEELFDAAARKGVELAFEASVGGGIPVIRALTEGLAGNTIQSIYGIINGTSNYILSRMTQEGQSFEAVLKDAQQAGYAEADPTFDVAGIDSAHKLAILVSLAYGTPVNFKEIYTEGITHITATDIAYAKEFGFTIKLLGIAKLVDGEVEARVHPTMLPSGSPIAEVGGVYNAIQLVGDAVGDVVLYGRGAGSLPTGSAVVSDVIAIGRNILAGAVGRVPAASFQQDQRRPLRMKPMEEISSLYYLRFMVVDRPGVLAQIAGELGRCGISISSMLQQGRREGQTVPVVIKTHMAQERDVQTALREINRKPFISEPTALIRVEGKDE</sequence>
<dbReference type="KEGG" id="nmv:NITMOv2_4468"/>
<evidence type="ECO:0000256" key="11">
    <source>
        <dbReference type="PIRSR" id="PIRSR000098-1"/>
    </source>
</evidence>
<dbReference type="EC" id="1.1.1.3" evidence="4 13"/>
<dbReference type="GO" id="GO:0050661">
    <property type="term" value="F:NADP binding"/>
    <property type="evidence" value="ECO:0007669"/>
    <property type="project" value="InterPro"/>
</dbReference>
<comment type="similarity">
    <text evidence="3 14">Belongs to the homoserine dehydrogenase family.</text>
</comment>
<dbReference type="Pfam" id="PF01842">
    <property type="entry name" value="ACT"/>
    <property type="match status" value="1"/>
</dbReference>
<dbReference type="PANTHER" id="PTHR43331:SF1">
    <property type="entry name" value="HOMOSERINE DEHYDROGENASE"/>
    <property type="match status" value="1"/>
</dbReference>
<dbReference type="PANTHER" id="PTHR43331">
    <property type="entry name" value="HOMOSERINE DEHYDROGENASE"/>
    <property type="match status" value="1"/>
</dbReference>
<keyword evidence="7 13" id="KW-0791">Threonine biosynthesis</keyword>
<dbReference type="PROSITE" id="PS01042">
    <property type="entry name" value="HOMOSER_DHGENASE"/>
    <property type="match status" value="1"/>
</dbReference>
<dbReference type="InterPro" id="IPR001342">
    <property type="entry name" value="HDH_cat"/>
</dbReference>
<dbReference type="InterPro" id="IPR019811">
    <property type="entry name" value="HDH_CS"/>
</dbReference>
<dbReference type="OrthoDB" id="9808167at2"/>
<dbReference type="SUPFAM" id="SSF55021">
    <property type="entry name" value="ACT-like"/>
    <property type="match status" value="1"/>
</dbReference>
<feature type="active site" description="Proton donor" evidence="11">
    <location>
        <position position="206"/>
    </location>
</feature>
<evidence type="ECO:0000256" key="10">
    <source>
        <dbReference type="ARBA" id="ARBA00023167"/>
    </source>
</evidence>
<evidence type="ECO:0000256" key="8">
    <source>
        <dbReference type="ARBA" id="ARBA00022857"/>
    </source>
</evidence>
<protein>
    <recommendedName>
        <fullName evidence="5 13">Homoserine dehydrogenase</fullName>
        <ecNumber evidence="4 13">1.1.1.3</ecNumber>
    </recommendedName>
</protein>
<evidence type="ECO:0000256" key="14">
    <source>
        <dbReference type="RuleBase" id="RU004171"/>
    </source>
</evidence>
<evidence type="ECO:0000256" key="5">
    <source>
        <dbReference type="ARBA" id="ARBA00013376"/>
    </source>
</evidence>
<evidence type="ECO:0000256" key="4">
    <source>
        <dbReference type="ARBA" id="ARBA00013213"/>
    </source>
</evidence>
<dbReference type="InterPro" id="IPR045865">
    <property type="entry name" value="ACT-like_dom_sf"/>
</dbReference>
<organism evidence="16 17">
    <name type="scientific">Nitrospira moscoviensis</name>
    <dbReference type="NCBI Taxonomy" id="42253"/>
    <lineage>
        <taxon>Bacteria</taxon>
        <taxon>Pseudomonadati</taxon>
        <taxon>Nitrospirota</taxon>
        <taxon>Nitrospiria</taxon>
        <taxon>Nitrospirales</taxon>
        <taxon>Nitrospiraceae</taxon>
        <taxon>Nitrospira</taxon>
    </lineage>
</organism>
<dbReference type="EMBL" id="CP011801">
    <property type="protein sequence ID" value="ALA60842.1"/>
    <property type="molecule type" value="Genomic_DNA"/>
</dbReference>
<keyword evidence="6 13" id="KW-0028">Amino-acid biosynthesis</keyword>
<dbReference type="GO" id="GO:0009088">
    <property type="term" value="P:threonine biosynthetic process"/>
    <property type="evidence" value="ECO:0007669"/>
    <property type="project" value="UniProtKB-UniPathway"/>
</dbReference>
<feature type="binding site" evidence="12">
    <location>
        <position position="106"/>
    </location>
    <ligand>
        <name>NADPH</name>
        <dbReference type="ChEBI" id="CHEBI:57783"/>
    </ligand>
</feature>
<reference evidence="16 17" key="1">
    <citation type="journal article" date="2015" name="Proc. Natl. Acad. Sci. U.S.A.">
        <title>Expanded metabolic versatility of ubiquitous nitrite-oxidizing bacteria from the genus Nitrospira.</title>
        <authorList>
            <person name="Koch H."/>
            <person name="Lucker S."/>
            <person name="Albertsen M."/>
            <person name="Kitzinger K."/>
            <person name="Herbold C."/>
            <person name="Spieck E."/>
            <person name="Nielsen P.H."/>
            <person name="Wagner M."/>
            <person name="Daims H."/>
        </authorList>
    </citation>
    <scope>NUCLEOTIDE SEQUENCE [LARGE SCALE GENOMIC DNA]</scope>
    <source>
        <strain evidence="16 17">NSP M-1</strain>
    </source>
</reference>
<evidence type="ECO:0000256" key="1">
    <source>
        <dbReference type="ARBA" id="ARBA00005056"/>
    </source>
</evidence>
<evidence type="ECO:0000256" key="9">
    <source>
        <dbReference type="ARBA" id="ARBA00023002"/>
    </source>
</evidence>
<comment type="catalytic activity">
    <reaction evidence="13">
        <text>L-homoserine + NADP(+) = L-aspartate 4-semialdehyde + NADPH + H(+)</text>
        <dbReference type="Rhea" id="RHEA:15761"/>
        <dbReference type="ChEBI" id="CHEBI:15378"/>
        <dbReference type="ChEBI" id="CHEBI:57476"/>
        <dbReference type="ChEBI" id="CHEBI:57783"/>
        <dbReference type="ChEBI" id="CHEBI:58349"/>
        <dbReference type="ChEBI" id="CHEBI:537519"/>
        <dbReference type="EC" id="1.1.1.3"/>
    </reaction>
</comment>
<dbReference type="CDD" id="cd04881">
    <property type="entry name" value="ACT_HSDH-Hom"/>
    <property type="match status" value="1"/>
</dbReference>
<dbReference type="PROSITE" id="PS51671">
    <property type="entry name" value="ACT"/>
    <property type="match status" value="1"/>
</dbReference>
<dbReference type="Pfam" id="PF03447">
    <property type="entry name" value="NAD_binding_3"/>
    <property type="match status" value="1"/>
</dbReference>
<feature type="domain" description="ACT" evidence="15">
    <location>
        <begin position="356"/>
        <end position="431"/>
    </location>
</feature>
<dbReference type="SUPFAM" id="SSF51735">
    <property type="entry name" value="NAD(P)-binding Rossmann-fold domains"/>
    <property type="match status" value="1"/>
</dbReference>
<dbReference type="Gene3D" id="3.30.70.260">
    <property type="match status" value="1"/>
</dbReference>
<feature type="binding site" evidence="12">
    <location>
        <begin position="10"/>
        <end position="17"/>
    </location>
    <ligand>
        <name>NADP(+)</name>
        <dbReference type="ChEBI" id="CHEBI:58349"/>
    </ligand>
</feature>